<dbReference type="SUPFAM" id="SSF53098">
    <property type="entry name" value="Ribonuclease H-like"/>
    <property type="match status" value="1"/>
</dbReference>
<dbReference type="InterPro" id="IPR012337">
    <property type="entry name" value="RNaseH-like_sf"/>
</dbReference>
<dbReference type="PANTHER" id="PTHR37984:SF5">
    <property type="entry name" value="PROTEIN NYNRIN-LIKE"/>
    <property type="match status" value="1"/>
</dbReference>
<gene>
    <name evidence="2" type="primary">pol_96</name>
    <name evidence="2" type="ORF">NGRA_2663</name>
</gene>
<protein>
    <submittedName>
        <fullName evidence="2">Pro-Pol polyprotein</fullName>
    </submittedName>
</protein>
<dbReference type="OrthoDB" id="413361at2759"/>
<dbReference type="InterPro" id="IPR050951">
    <property type="entry name" value="Retrovirus_Pol_polyprotein"/>
</dbReference>
<dbReference type="GO" id="GO:0005634">
    <property type="term" value="C:nucleus"/>
    <property type="evidence" value="ECO:0007669"/>
    <property type="project" value="UniProtKB-ARBA"/>
</dbReference>
<dbReference type="EMBL" id="SBJO01000340">
    <property type="protein sequence ID" value="KAF9761419.1"/>
    <property type="molecule type" value="Genomic_DNA"/>
</dbReference>
<dbReference type="AlphaFoldDB" id="A0A9P6GX89"/>
<sequence length="196" mass="22750">MVDSFSKYMWTVPLKVKSASAVVPAIRTIFMTFGPIFLLHSDNGREFCNELMTLMLEEFQVRHVRGRARCPRIQGQVERANQTIKWMFGSRLLSLNTPGKWTNVRESATHSYNHMRHGTTSNIPFVLFFGPSIRDLMQEDYLIMVIEDPICEINEVEEENIVFVEPVDILDIGNFEFLDQERIEDVNLPIDIKHNS</sequence>
<dbReference type="Gene3D" id="3.30.420.10">
    <property type="entry name" value="Ribonuclease H-like superfamily/Ribonuclease H"/>
    <property type="match status" value="1"/>
</dbReference>
<reference evidence="2 3" key="1">
    <citation type="journal article" date="2020" name="Genome Biol. Evol.">
        <title>Comparative genomics of strictly vertically transmitted, feminizing microsporidia endosymbionts of amphipod crustaceans.</title>
        <authorList>
            <person name="Cormier A."/>
            <person name="Chebbi M.A."/>
            <person name="Giraud I."/>
            <person name="Wattier R."/>
            <person name="Teixeira M."/>
            <person name="Gilbert C."/>
            <person name="Rigaud T."/>
            <person name="Cordaux R."/>
        </authorList>
    </citation>
    <scope>NUCLEOTIDE SEQUENCE [LARGE SCALE GENOMIC DNA]</scope>
    <source>
        <strain evidence="2 3">Ou3-Ou53</strain>
    </source>
</reference>
<keyword evidence="3" id="KW-1185">Reference proteome</keyword>
<organism evidence="2 3">
    <name type="scientific">Nosema granulosis</name>
    <dbReference type="NCBI Taxonomy" id="83296"/>
    <lineage>
        <taxon>Eukaryota</taxon>
        <taxon>Fungi</taxon>
        <taxon>Fungi incertae sedis</taxon>
        <taxon>Microsporidia</taxon>
        <taxon>Nosematidae</taxon>
        <taxon>Nosema</taxon>
    </lineage>
</organism>
<accession>A0A9P6GX89</accession>
<proteinExistence type="predicted"/>
<name>A0A9P6GX89_9MICR</name>
<dbReference type="InterPro" id="IPR001584">
    <property type="entry name" value="Integrase_cat-core"/>
</dbReference>
<evidence type="ECO:0000313" key="3">
    <source>
        <dbReference type="Proteomes" id="UP000740883"/>
    </source>
</evidence>
<dbReference type="PROSITE" id="PS50994">
    <property type="entry name" value="INTEGRASE"/>
    <property type="match status" value="1"/>
</dbReference>
<feature type="domain" description="Integrase catalytic" evidence="1">
    <location>
        <begin position="1"/>
        <end position="132"/>
    </location>
</feature>
<comment type="caution">
    <text evidence="2">The sequence shown here is derived from an EMBL/GenBank/DDBJ whole genome shotgun (WGS) entry which is preliminary data.</text>
</comment>
<dbReference type="Pfam" id="PF00665">
    <property type="entry name" value="rve"/>
    <property type="match status" value="1"/>
</dbReference>
<dbReference type="Proteomes" id="UP000740883">
    <property type="component" value="Unassembled WGS sequence"/>
</dbReference>
<evidence type="ECO:0000259" key="1">
    <source>
        <dbReference type="PROSITE" id="PS50994"/>
    </source>
</evidence>
<dbReference type="PANTHER" id="PTHR37984">
    <property type="entry name" value="PROTEIN CBG26694"/>
    <property type="match status" value="1"/>
</dbReference>
<dbReference type="GO" id="GO:0003676">
    <property type="term" value="F:nucleic acid binding"/>
    <property type="evidence" value="ECO:0007669"/>
    <property type="project" value="InterPro"/>
</dbReference>
<dbReference type="InterPro" id="IPR036397">
    <property type="entry name" value="RNaseH_sf"/>
</dbReference>
<dbReference type="GO" id="GO:0015074">
    <property type="term" value="P:DNA integration"/>
    <property type="evidence" value="ECO:0007669"/>
    <property type="project" value="InterPro"/>
</dbReference>
<evidence type="ECO:0000313" key="2">
    <source>
        <dbReference type="EMBL" id="KAF9761419.1"/>
    </source>
</evidence>